<protein>
    <submittedName>
        <fullName evidence="3">DUF4157 domain-containing protein</fullName>
    </submittedName>
</protein>
<dbReference type="AlphaFoldDB" id="A0A9X3S776"/>
<dbReference type="RefSeq" id="WP_270045088.1">
    <property type="nucleotide sequence ID" value="NZ_JAPDOD010000053.1"/>
</dbReference>
<feature type="domain" description="eCIS core" evidence="2">
    <location>
        <begin position="77"/>
        <end position="149"/>
    </location>
</feature>
<name>A0A9X3S776_9ACTN</name>
<reference evidence="3" key="1">
    <citation type="submission" date="2022-10" db="EMBL/GenBank/DDBJ databases">
        <title>The WGS of Solirubrobacter ginsenosidimutans DSM 21036.</title>
        <authorList>
            <person name="Jiang Z."/>
        </authorList>
    </citation>
    <scope>NUCLEOTIDE SEQUENCE</scope>
    <source>
        <strain evidence="3">DSM 21036</strain>
    </source>
</reference>
<feature type="region of interest" description="Disordered" evidence="1">
    <location>
        <begin position="144"/>
        <end position="163"/>
    </location>
</feature>
<evidence type="ECO:0000259" key="2">
    <source>
        <dbReference type="Pfam" id="PF13699"/>
    </source>
</evidence>
<feature type="non-terminal residue" evidence="3">
    <location>
        <position position="1"/>
    </location>
</feature>
<evidence type="ECO:0000313" key="3">
    <source>
        <dbReference type="EMBL" id="MDA0165826.1"/>
    </source>
</evidence>
<dbReference type="Proteomes" id="UP001149140">
    <property type="component" value="Unassembled WGS sequence"/>
</dbReference>
<sequence length="1072" mass="113619">AAKPVARAAKPAAGEPKPAAKPVARAAKPAAGEPKPAAKPAATTKPVARAATGADSPPRAAPSPVTDAIASPGQGRPLAPQTRESIERRMPVDLRGVRVHDDAAAQDAARSIDARAFTHGSDIWLGHGESDHDVGLMAHEATHVAQQSDSVARAPKKDAPAKKKVEGPLIDKWPEQPTAKGPGSIDPAAQTMRLSSLKVPDFKAKLTDATLVELKRRPPRADKQREDWEGSFGEGPDISYLKAKPRKMKDVAEPIYYLKPKNGTNTYVIGPEKTVLRRARRPSWDINGQPTSFDVDHRWEYQIGGPDREVSNLWLLQSEANQSSGRVIKDEVKASIAKLVNAAPDNLRNKPEAEEVRDSYKSISVEKLVPAKNYDGNPKKNYEKTDIETGKSLAALEDAGDEAARLSGSEQEISLFERKEGGKHRAVPINANGVGTLKHPEISKTVEILGVTYTSSAKFVKARLFANSKGVEKFPVDNIEIGPMEGVAFGGYVNPTAIHNALVQQLKVPPMSPITIDEIAFDWDQGIVAAGKLTPSVPLIDKLGLDLKIDGKGVYLSRVFSGGELAFPGPVKVTGSSLEVQFGTHGFALIGRVPFVIEGLGTGLIEASAASKGEAPVFELIGTLNLDSELFDEAMITVGYKNGKFSGAGKLVIGPKKLKGVKSATITAAIDEDRIEAAGDVVMDIPGVERGAVSLVYDKTTGLEIAGKLQLSNSIPALKSGTIGVKVNKAPEGAWKVSGEIEATAGIPGITATVTGRYEDGAFEVFGTAAYERGMLKGSVGIGATNRPVGDDGKPAGEPTNKLTAFGKGEVTVRLAKWLQGTVGMQVTPKGELIVSGKIGLPSTLDIFDEKKLSKRIFSIGIDIPIVGFSVLGQRVGIFATIGGGLDAEASIGPGQIRKAELGVTYNPDDEAATHVTGAAELYIPAHAGLRLFVKGGVGAGIPIVSAEVGLEVGAALGLDAAMQSNLQIDWTPGKGLVLDASLSTFVQPKFVFDLTAYANVTVDYLFGTSTLYDERWKLAQFEYGSNLRFGVKFPVHYEEGKAFDVALSDVEFEYPQIDAGDLLKGLVKSIV</sequence>
<dbReference type="EMBL" id="JAPDOD010000053">
    <property type="protein sequence ID" value="MDA0165826.1"/>
    <property type="molecule type" value="Genomic_DNA"/>
</dbReference>
<feature type="region of interest" description="Disordered" evidence="1">
    <location>
        <begin position="1"/>
        <end position="98"/>
    </location>
</feature>
<gene>
    <name evidence="3" type="ORF">OM076_36505</name>
</gene>
<proteinExistence type="predicted"/>
<evidence type="ECO:0000313" key="4">
    <source>
        <dbReference type="Proteomes" id="UP001149140"/>
    </source>
</evidence>
<evidence type="ECO:0000256" key="1">
    <source>
        <dbReference type="SAM" id="MobiDB-lite"/>
    </source>
</evidence>
<comment type="caution">
    <text evidence="3">The sequence shown here is derived from an EMBL/GenBank/DDBJ whole genome shotgun (WGS) entry which is preliminary data.</text>
</comment>
<organism evidence="3 4">
    <name type="scientific">Solirubrobacter ginsenosidimutans</name>
    <dbReference type="NCBI Taxonomy" id="490573"/>
    <lineage>
        <taxon>Bacteria</taxon>
        <taxon>Bacillati</taxon>
        <taxon>Actinomycetota</taxon>
        <taxon>Thermoleophilia</taxon>
        <taxon>Solirubrobacterales</taxon>
        <taxon>Solirubrobacteraceae</taxon>
        <taxon>Solirubrobacter</taxon>
    </lineage>
</organism>
<dbReference type="InterPro" id="IPR025295">
    <property type="entry name" value="eCIS_core_dom"/>
</dbReference>
<dbReference type="Pfam" id="PF13699">
    <property type="entry name" value="eCIS_core"/>
    <property type="match status" value="1"/>
</dbReference>
<keyword evidence="4" id="KW-1185">Reference proteome</keyword>
<feature type="compositionally biased region" description="Basic and acidic residues" evidence="1">
    <location>
        <begin position="84"/>
        <end position="98"/>
    </location>
</feature>
<accession>A0A9X3S776</accession>
<feature type="compositionally biased region" description="Low complexity" evidence="1">
    <location>
        <begin position="1"/>
        <end position="51"/>
    </location>
</feature>